<feature type="compositionally biased region" description="Low complexity" evidence="2">
    <location>
        <begin position="140"/>
        <end position="158"/>
    </location>
</feature>
<dbReference type="AlphaFoldDB" id="A0A678TL08"/>
<feature type="compositionally biased region" description="Low complexity" evidence="2">
    <location>
        <begin position="89"/>
        <end position="103"/>
    </location>
</feature>
<dbReference type="SUPFAM" id="SSF117856">
    <property type="entry name" value="AF0104/ALDC/Ptd012-like"/>
    <property type="match status" value="1"/>
</dbReference>
<comment type="subcellular location">
    <subcellularLocation>
        <location evidence="1">Nucleus</location>
    </subcellularLocation>
</comment>
<reference evidence="4" key="1">
    <citation type="submission" date="2018-04" db="EMBL/GenBank/DDBJ databases">
        <title>Comparative Analysis of Homologous Sequences of Saccharum officinarum and Saccharum spontaneum Reveals Independent Polyploidization Events.</title>
        <authorList>
            <person name="Sharma A."/>
            <person name="Song J."/>
            <person name="Lin Q."/>
            <person name="Singh R."/>
            <person name="Ramos N."/>
            <person name="Wang K."/>
            <person name="Zhang J."/>
            <person name="Ming R."/>
            <person name="Yu Q."/>
        </authorList>
    </citation>
    <scope>NUCLEOTIDE SEQUENCE</scope>
</reference>
<protein>
    <recommendedName>
        <fullName evidence="1">AT-hook motif nuclear-localized protein</fullName>
    </recommendedName>
</protein>
<gene>
    <name evidence="4" type="ORF">SO84B15_000003</name>
</gene>
<evidence type="ECO:0000256" key="2">
    <source>
        <dbReference type="SAM" id="MobiDB-lite"/>
    </source>
</evidence>
<feature type="domain" description="PPC" evidence="3">
    <location>
        <begin position="183"/>
        <end position="326"/>
    </location>
</feature>
<feature type="region of interest" description="Disordered" evidence="2">
    <location>
        <begin position="56"/>
        <end position="182"/>
    </location>
</feature>
<dbReference type="InterPro" id="IPR005175">
    <property type="entry name" value="PPC_dom"/>
</dbReference>
<dbReference type="InterPro" id="IPR039605">
    <property type="entry name" value="AHL"/>
</dbReference>
<keyword evidence="1" id="KW-0804">Transcription</keyword>
<accession>A0A678TL08</accession>
<feature type="compositionally biased region" description="Pro residues" evidence="2">
    <location>
        <begin position="104"/>
        <end position="118"/>
    </location>
</feature>
<feature type="region of interest" description="Disordered" evidence="2">
    <location>
        <begin position="312"/>
        <end position="365"/>
    </location>
</feature>
<keyword evidence="1" id="KW-0539">Nucleus</keyword>
<feature type="region of interest" description="Disordered" evidence="2">
    <location>
        <begin position="1"/>
        <end position="37"/>
    </location>
</feature>
<comment type="domain">
    <text evidence="1">The PPC domain mediates interactions between AHL proteins.</text>
</comment>
<dbReference type="PANTHER" id="PTHR31500:SF48">
    <property type="entry name" value="AT-HOOK MOTIF NUCLEAR-LOCALIZED PROTEIN"/>
    <property type="match status" value="1"/>
</dbReference>
<comment type="function">
    <text evidence="1">Transcription factor that specifically binds AT-rich DNA sequences related to the nuclear matrix attachment regions (MARs).</text>
</comment>
<dbReference type="GO" id="GO:0005634">
    <property type="term" value="C:nucleus"/>
    <property type="evidence" value="ECO:0007669"/>
    <property type="project" value="UniProtKB-SubCell"/>
</dbReference>
<keyword evidence="1" id="KW-0805">Transcription regulation</keyword>
<feature type="compositionally biased region" description="Low complexity" evidence="2">
    <location>
        <begin position="1"/>
        <end position="11"/>
    </location>
</feature>
<dbReference type="PANTHER" id="PTHR31500">
    <property type="entry name" value="AT-HOOK MOTIF NUCLEAR-LOCALIZED PROTEIN 9"/>
    <property type="match status" value="1"/>
</dbReference>
<dbReference type="PROSITE" id="PS51742">
    <property type="entry name" value="PPC"/>
    <property type="match status" value="1"/>
</dbReference>
<dbReference type="Pfam" id="PF03479">
    <property type="entry name" value="PCC"/>
    <property type="match status" value="1"/>
</dbReference>
<dbReference type="GO" id="GO:0003680">
    <property type="term" value="F:minor groove of adenine-thymine-rich DNA binding"/>
    <property type="evidence" value="ECO:0007669"/>
    <property type="project" value="UniProtKB-UniRule"/>
</dbReference>
<organism evidence="4">
    <name type="scientific">Saccharum officinarum</name>
    <name type="common">Sugarcane</name>
    <dbReference type="NCBI Taxonomy" id="4547"/>
    <lineage>
        <taxon>Eukaryota</taxon>
        <taxon>Viridiplantae</taxon>
        <taxon>Streptophyta</taxon>
        <taxon>Embryophyta</taxon>
        <taxon>Tracheophyta</taxon>
        <taxon>Spermatophyta</taxon>
        <taxon>Magnoliopsida</taxon>
        <taxon>Liliopsida</taxon>
        <taxon>Poales</taxon>
        <taxon>Poaceae</taxon>
        <taxon>PACMAD clade</taxon>
        <taxon>Panicoideae</taxon>
        <taxon>Andropogonodae</taxon>
        <taxon>Andropogoneae</taxon>
        <taxon>Saccharinae</taxon>
        <taxon>Saccharum</taxon>
        <taxon>Saccharum officinarum species complex</taxon>
    </lineage>
</organism>
<evidence type="ECO:0000313" key="4">
    <source>
        <dbReference type="EMBL" id="AWA44694.1"/>
    </source>
</evidence>
<feature type="compositionally biased region" description="Polar residues" evidence="2">
    <location>
        <begin position="325"/>
        <end position="355"/>
    </location>
</feature>
<evidence type="ECO:0000259" key="3">
    <source>
        <dbReference type="PROSITE" id="PS51742"/>
    </source>
</evidence>
<sequence length="365" mass="36301">MSAMAAASEAAYGGGVQKGSLQQHQAPQPGPGSVFYTPDGIAVYGKPAIPPFYQQPAGSNAVVPAAPGLAHSPVTSEPFKRKRGRPRKYGPADGAVPLAIVPPAIVPPSQPPTAPAPAAPEASPTIPPGFSPSPQGGGVVSPQASPAPPAAAASGAPAVKKRGRPPGPSSKKQQPRAAAPGLGWAGWKPHIFTVQAGEDVASRAMSFSGNGWAVCILTANGAVSNVTLCQGESSGGTVTYEGCFEILSLAGSYLLSKSAGMSSRTGGLSVALAGPDGRVLGGAVAGPLTAASPVQVVIGSFLADTKMELDPGSAPEKHVFGRFPTASSPSRGTESSGGHASPPNTTGSFSSSTQPPGFPSFPHWK</sequence>
<dbReference type="EMBL" id="MH182507">
    <property type="protein sequence ID" value="AWA44694.1"/>
    <property type="molecule type" value="Genomic_DNA"/>
</dbReference>
<proteinExistence type="predicted"/>
<dbReference type="Gene3D" id="3.30.1330.80">
    <property type="entry name" value="Hypothetical protein, similar to alpha- acetolactate decarboxylase, domain 2"/>
    <property type="match status" value="1"/>
</dbReference>
<name>A0A678TL08_SACOF</name>
<evidence type="ECO:0000256" key="1">
    <source>
        <dbReference type="RuleBase" id="RU367031"/>
    </source>
</evidence>
<dbReference type="CDD" id="cd11378">
    <property type="entry name" value="DUF296"/>
    <property type="match status" value="1"/>
</dbReference>
<keyword evidence="1" id="KW-0238">DNA-binding</keyword>